<evidence type="ECO:0000313" key="1">
    <source>
        <dbReference type="EMBL" id="MFH4974572.1"/>
    </source>
</evidence>
<dbReference type="SUPFAM" id="SSF158548">
    <property type="entry name" value="FLJ32549 domain-like"/>
    <property type="match status" value="1"/>
</dbReference>
<dbReference type="PANTHER" id="PTHR31581:SF1">
    <property type="entry name" value="KICSTOR SUBUNIT 2"/>
    <property type="match status" value="1"/>
</dbReference>
<dbReference type="PANTHER" id="PTHR31581">
    <property type="entry name" value="KICSTOR COMPLEX PROTEIN C12ORF66"/>
    <property type="match status" value="1"/>
</dbReference>
<dbReference type="AlphaFoldDB" id="A0ABD6EDJ7"/>
<dbReference type="Proteomes" id="UP001608902">
    <property type="component" value="Unassembled WGS sequence"/>
</dbReference>
<dbReference type="EMBL" id="JBGFUD010000461">
    <property type="protein sequence ID" value="MFH4974572.1"/>
    <property type="molecule type" value="Genomic_DNA"/>
</dbReference>
<dbReference type="InterPro" id="IPR018544">
    <property type="entry name" value="KICS_2"/>
</dbReference>
<comment type="caution">
    <text evidence="1">The sequence shown here is derived from an EMBL/GenBank/DDBJ whole genome shotgun (WGS) entry which is preliminary data.</text>
</comment>
<name>A0ABD6EDJ7_9BILA</name>
<accession>A0ABD6EDJ7</accession>
<dbReference type="Gene3D" id="1.10.3450.30">
    <property type="match status" value="1"/>
</dbReference>
<organism evidence="1 2">
    <name type="scientific">Gnathostoma spinigerum</name>
    <dbReference type="NCBI Taxonomy" id="75299"/>
    <lineage>
        <taxon>Eukaryota</taxon>
        <taxon>Metazoa</taxon>
        <taxon>Ecdysozoa</taxon>
        <taxon>Nematoda</taxon>
        <taxon>Chromadorea</taxon>
        <taxon>Rhabditida</taxon>
        <taxon>Spirurina</taxon>
        <taxon>Gnathostomatomorpha</taxon>
        <taxon>Gnathostomatoidea</taxon>
        <taxon>Gnathostomatidae</taxon>
        <taxon>Gnathostoma</taxon>
    </lineage>
</organism>
<reference evidence="1 2" key="1">
    <citation type="submission" date="2024-08" db="EMBL/GenBank/DDBJ databases">
        <title>Gnathostoma spinigerum genome.</title>
        <authorList>
            <person name="Gonzalez-Bertolin B."/>
            <person name="Monzon S."/>
            <person name="Zaballos A."/>
            <person name="Jimenez P."/>
            <person name="Dekumyoy P."/>
            <person name="Varona S."/>
            <person name="Cuesta I."/>
            <person name="Sumanam S."/>
            <person name="Adisakwattana P."/>
            <person name="Gasser R.B."/>
            <person name="Hernandez-Gonzalez A."/>
            <person name="Young N.D."/>
            <person name="Perteguer M.J."/>
        </authorList>
    </citation>
    <scope>NUCLEOTIDE SEQUENCE [LARGE SCALE GENOMIC DNA]</scope>
    <source>
        <strain evidence="1">AL3</strain>
        <tissue evidence="1">Liver</tissue>
    </source>
</reference>
<protein>
    <submittedName>
        <fullName evidence="1">Uncharacterized protein</fullName>
    </submittedName>
</protein>
<dbReference type="SUPFAM" id="SSF160651">
    <property type="entry name" value="FLJ32549 C-terminal domain-like"/>
    <property type="match status" value="1"/>
</dbReference>
<evidence type="ECO:0000313" key="2">
    <source>
        <dbReference type="Proteomes" id="UP001608902"/>
    </source>
</evidence>
<gene>
    <name evidence="1" type="ORF">AB6A40_001281</name>
</gene>
<keyword evidence="2" id="KW-1185">Reference proteome</keyword>
<sequence length="456" mass="51904">MASSSNFSHTEALSSIPLSVEEVAPIIQKYSLLMGKVKFDAAREHIEAFKGKRNFIPSDVESMAWLSILSVFAQFPQTERIYFSLNFLLPKAFFRKDNALLTSYSQIKSEVQHTVEDLMSVPHPPLSLDLCQRIIDIIDCRLILINNYIAFTSNKLCSQQEIGILIEGLNSVLKVIAPSRKHDCLSGMFELIASEVTIIKSLLEVQNLLLRCEFLPSLIKLKNSREHLRKWFTIVDYAKIRSKSTSSFFHFPSSSKASTFQLFEWIERFYSFLLSKFSLYFHEWLTPQCSHADVKQAIGLLKSPNFLHIFSNFHRKSDALFVSLVMSRIASKAVSSRVGYGQEASETSSGELREKYPLLYKSAADRKDFDLLHPTIASLIQSAANSSIQPERIKYFFDQVLLKTFFIVLVEENIFMVVVFSRKIGEKDSSIVCFINESVSTLRCSKICLSLRGASK</sequence>
<proteinExistence type="predicted"/>
<dbReference type="InterPro" id="IPR038060">
    <property type="entry name" value="C12orf66-like_central_sf"/>
</dbReference>
<dbReference type="Pfam" id="PF09404">
    <property type="entry name" value="C12orf66_like"/>
    <property type="match status" value="1"/>
</dbReference>